<keyword evidence="1" id="KW-0808">Transferase</keyword>
<dbReference type="InterPro" id="IPR004821">
    <property type="entry name" value="Cyt_trans-like"/>
</dbReference>
<keyword evidence="8" id="KW-1185">Reference proteome</keyword>
<dbReference type="Proteomes" id="UP001596058">
    <property type="component" value="Unassembled WGS sequence"/>
</dbReference>
<sequence length="437" mass="45465">MIVGDTLLDIDISGQAERLCPDAPVPVVDSMAEHARPGGAGLAAMLAALDDADVVLVSAIGNDSGGRRLHGLLADQVEVLGLPLRGSTNRKTRIRVKGQTLLRVDTGDGYACQPLDERAGKVIRGAGAILVSDYGLGTVQGVRDILNDAEAPIVWDPHYRGAVPVPGCGLLTPSEAEAEVLSGENTPALAAEALLKKYKAHAVAVTLGERGALLARQVSASTIIPAQPVGGGRDACGAGDRLAGAVALALRDGVPIEDAVSVGVGKASDFVAKGGVNAIMVREQEIDDRPRTALEVAELTRARGGRLIATGGCFDLLHAGHVSLLRRARALGDALIVCLNSDISVSRIKGNKRPIVGDHDRAEVLNALSCVDGVFVFDEEDPSAAIEILRPDVWVKGDDYAADAIAERPILDRIGAEAIMLSTLPGYSTTALIERSK</sequence>
<name>A0ABW1DA19_9ACTN</name>
<dbReference type="GO" id="GO:0016301">
    <property type="term" value="F:kinase activity"/>
    <property type="evidence" value="ECO:0007669"/>
    <property type="project" value="UniProtKB-KW"/>
</dbReference>
<protein>
    <submittedName>
        <fullName evidence="7">PfkB family carbohydrate kinase</fullName>
    </submittedName>
</protein>
<evidence type="ECO:0000256" key="2">
    <source>
        <dbReference type="ARBA" id="ARBA00022695"/>
    </source>
</evidence>
<proteinExistence type="predicted"/>
<dbReference type="SUPFAM" id="SSF52374">
    <property type="entry name" value="Nucleotidylyl transferase"/>
    <property type="match status" value="1"/>
</dbReference>
<feature type="domain" description="Cytidyltransferase-like" evidence="6">
    <location>
        <begin position="310"/>
        <end position="407"/>
    </location>
</feature>
<dbReference type="InterPro" id="IPR014729">
    <property type="entry name" value="Rossmann-like_a/b/a_fold"/>
</dbReference>
<dbReference type="SUPFAM" id="SSF53613">
    <property type="entry name" value="Ribokinase-like"/>
    <property type="match status" value="1"/>
</dbReference>
<evidence type="ECO:0000313" key="8">
    <source>
        <dbReference type="Proteomes" id="UP001596058"/>
    </source>
</evidence>
<evidence type="ECO:0000259" key="6">
    <source>
        <dbReference type="Pfam" id="PF01467"/>
    </source>
</evidence>
<dbReference type="Pfam" id="PF00294">
    <property type="entry name" value="PfkB"/>
    <property type="match status" value="1"/>
</dbReference>
<feature type="domain" description="Carbohydrate kinase PfkB" evidence="5">
    <location>
        <begin position="2"/>
        <end position="278"/>
    </location>
</feature>
<reference evidence="8" key="1">
    <citation type="journal article" date="2019" name="Int. J. Syst. Evol. Microbiol.">
        <title>The Global Catalogue of Microorganisms (GCM) 10K type strain sequencing project: providing services to taxonomists for standard genome sequencing and annotation.</title>
        <authorList>
            <consortium name="The Broad Institute Genomics Platform"/>
            <consortium name="The Broad Institute Genome Sequencing Center for Infectious Disease"/>
            <person name="Wu L."/>
            <person name="Ma J."/>
        </authorList>
    </citation>
    <scope>NUCLEOTIDE SEQUENCE [LARGE SCALE GENOMIC DNA]</scope>
    <source>
        <strain evidence="8">CCUG 53903</strain>
    </source>
</reference>
<keyword evidence="7" id="KW-0418">Kinase</keyword>
<accession>A0ABW1DA19</accession>
<evidence type="ECO:0000256" key="4">
    <source>
        <dbReference type="ARBA" id="ARBA00023277"/>
    </source>
</evidence>
<dbReference type="Gene3D" id="3.40.50.620">
    <property type="entry name" value="HUPs"/>
    <property type="match status" value="1"/>
</dbReference>
<organism evidence="7 8">
    <name type="scientific">Nonomuraea insulae</name>
    <dbReference type="NCBI Taxonomy" id="1616787"/>
    <lineage>
        <taxon>Bacteria</taxon>
        <taxon>Bacillati</taxon>
        <taxon>Actinomycetota</taxon>
        <taxon>Actinomycetes</taxon>
        <taxon>Streptosporangiales</taxon>
        <taxon>Streptosporangiaceae</taxon>
        <taxon>Nonomuraea</taxon>
    </lineage>
</organism>
<dbReference type="RefSeq" id="WP_379522972.1">
    <property type="nucleotide sequence ID" value="NZ_JBHSPA010000094.1"/>
</dbReference>
<keyword evidence="2" id="KW-0548">Nucleotidyltransferase</keyword>
<dbReference type="PANTHER" id="PTHR43793:SF2">
    <property type="entry name" value="BIFUNCTIONAL PROTEIN HLDE"/>
    <property type="match status" value="1"/>
</dbReference>
<keyword evidence="4" id="KW-0119">Carbohydrate metabolism</keyword>
<evidence type="ECO:0000256" key="1">
    <source>
        <dbReference type="ARBA" id="ARBA00022679"/>
    </source>
</evidence>
<dbReference type="EMBL" id="JBHSPA010000094">
    <property type="protein sequence ID" value="MFC5833546.1"/>
    <property type="molecule type" value="Genomic_DNA"/>
</dbReference>
<evidence type="ECO:0000256" key="3">
    <source>
        <dbReference type="ARBA" id="ARBA00023268"/>
    </source>
</evidence>
<dbReference type="InterPro" id="IPR011611">
    <property type="entry name" value="PfkB_dom"/>
</dbReference>
<dbReference type="PANTHER" id="PTHR43793">
    <property type="entry name" value="FAD SYNTHASE"/>
    <property type="match status" value="1"/>
</dbReference>
<dbReference type="NCBIfam" id="TIGR00125">
    <property type="entry name" value="cyt_tran_rel"/>
    <property type="match status" value="1"/>
</dbReference>
<comment type="caution">
    <text evidence="7">The sequence shown here is derived from an EMBL/GenBank/DDBJ whole genome shotgun (WGS) entry which is preliminary data.</text>
</comment>
<dbReference type="Gene3D" id="3.40.1190.20">
    <property type="match status" value="1"/>
</dbReference>
<gene>
    <name evidence="7" type="ORF">ACFPZ3_57715</name>
</gene>
<keyword evidence="3" id="KW-0511">Multifunctional enzyme</keyword>
<dbReference type="Pfam" id="PF01467">
    <property type="entry name" value="CTP_transf_like"/>
    <property type="match status" value="1"/>
</dbReference>
<dbReference type="InterPro" id="IPR050385">
    <property type="entry name" value="Archaeal_FAD_synthase"/>
</dbReference>
<dbReference type="InterPro" id="IPR029056">
    <property type="entry name" value="Ribokinase-like"/>
</dbReference>
<evidence type="ECO:0000313" key="7">
    <source>
        <dbReference type="EMBL" id="MFC5833546.1"/>
    </source>
</evidence>
<evidence type="ECO:0000259" key="5">
    <source>
        <dbReference type="Pfam" id="PF00294"/>
    </source>
</evidence>